<dbReference type="OrthoDB" id="154912at2"/>
<keyword evidence="1" id="KW-0812">Transmembrane</keyword>
<keyword evidence="3" id="KW-1185">Reference proteome</keyword>
<dbReference type="PANTHER" id="PTHR40078">
    <property type="entry name" value="INTEGRAL MEMBRANE PROTEIN-RELATED"/>
    <property type="match status" value="1"/>
</dbReference>
<feature type="transmembrane region" description="Helical" evidence="1">
    <location>
        <begin position="195"/>
        <end position="215"/>
    </location>
</feature>
<dbReference type="AlphaFoldDB" id="A0A2T7G287"/>
<name>A0A2T7G287_9RHOB</name>
<organism evidence="2 3">
    <name type="scientific">Pelagivirga sediminicola</name>
    <dbReference type="NCBI Taxonomy" id="2170575"/>
    <lineage>
        <taxon>Bacteria</taxon>
        <taxon>Pseudomonadati</taxon>
        <taxon>Pseudomonadota</taxon>
        <taxon>Alphaproteobacteria</taxon>
        <taxon>Rhodobacterales</taxon>
        <taxon>Paracoccaceae</taxon>
        <taxon>Pelagivirga</taxon>
    </lineage>
</organism>
<feature type="transmembrane region" description="Helical" evidence="1">
    <location>
        <begin position="73"/>
        <end position="91"/>
    </location>
</feature>
<gene>
    <name evidence="2" type="ORF">DC366_18795</name>
</gene>
<dbReference type="InterPro" id="IPR038750">
    <property type="entry name" value="YczE/YyaS-like"/>
</dbReference>
<accession>A0A2T7G287</accession>
<feature type="transmembrane region" description="Helical" evidence="1">
    <location>
        <begin position="170"/>
        <end position="189"/>
    </location>
</feature>
<dbReference type="Proteomes" id="UP000244446">
    <property type="component" value="Unassembled WGS sequence"/>
</dbReference>
<keyword evidence="1" id="KW-1133">Transmembrane helix</keyword>
<dbReference type="PANTHER" id="PTHR40078:SF1">
    <property type="entry name" value="INTEGRAL MEMBRANE PROTEIN"/>
    <property type="match status" value="1"/>
</dbReference>
<comment type="caution">
    <text evidence="2">The sequence shown here is derived from an EMBL/GenBank/DDBJ whole genome shotgun (WGS) entry which is preliminary data.</text>
</comment>
<sequence length="222" mass="23475">MGRTLSFLSVTSVPKLRWSSPKAFTMKPPLASVTYLIIGLVIFGLGEALLITAGVGVSPWTLFAEGMTNITDWSLGFATFVISSSVLVLWIPLKRTPGIGTILNAIIIALVLEYVLPFLPTFEAYFANALLALVGVLVTGFGGAIYLVANLGPGPRDGLMTGLQAITHQPIALVRMFLELTVVAVGWTLGGTLGLGTVFFALGIGPAMAIGMQILQLRRTGR</sequence>
<reference evidence="2 3" key="1">
    <citation type="submission" date="2018-04" db="EMBL/GenBank/DDBJ databases">
        <title>Pelagivirga bohaiensis gen. nov., sp. nov., a bacterium isolated from the Bohai Sea.</title>
        <authorList>
            <person name="Ji X."/>
        </authorList>
    </citation>
    <scope>NUCLEOTIDE SEQUENCE [LARGE SCALE GENOMIC DNA]</scope>
    <source>
        <strain evidence="2 3">BH-SD19</strain>
    </source>
</reference>
<feature type="transmembrane region" description="Helical" evidence="1">
    <location>
        <begin position="30"/>
        <end position="53"/>
    </location>
</feature>
<proteinExistence type="predicted"/>
<dbReference type="EMBL" id="QCYH01000031">
    <property type="protein sequence ID" value="PVA08527.1"/>
    <property type="molecule type" value="Genomic_DNA"/>
</dbReference>
<dbReference type="Pfam" id="PF19700">
    <property type="entry name" value="DUF6198"/>
    <property type="match status" value="1"/>
</dbReference>
<feature type="transmembrane region" description="Helical" evidence="1">
    <location>
        <begin position="98"/>
        <end position="119"/>
    </location>
</feature>
<evidence type="ECO:0000256" key="1">
    <source>
        <dbReference type="SAM" id="Phobius"/>
    </source>
</evidence>
<evidence type="ECO:0000313" key="2">
    <source>
        <dbReference type="EMBL" id="PVA08527.1"/>
    </source>
</evidence>
<keyword evidence="1" id="KW-0472">Membrane</keyword>
<evidence type="ECO:0000313" key="3">
    <source>
        <dbReference type="Proteomes" id="UP000244446"/>
    </source>
</evidence>
<protein>
    <recommendedName>
        <fullName evidence="4">YitT family protein</fullName>
    </recommendedName>
</protein>
<feature type="transmembrane region" description="Helical" evidence="1">
    <location>
        <begin position="125"/>
        <end position="149"/>
    </location>
</feature>
<evidence type="ECO:0008006" key="4">
    <source>
        <dbReference type="Google" id="ProtNLM"/>
    </source>
</evidence>